<keyword evidence="5 6" id="KW-0472">Membrane</keyword>
<keyword evidence="3 6" id="KW-0812">Transmembrane</keyword>
<feature type="transmembrane region" description="Helical" evidence="6">
    <location>
        <begin position="210"/>
        <end position="231"/>
    </location>
</feature>
<dbReference type="InterPro" id="IPR050833">
    <property type="entry name" value="Poly_Biosynth_Transport"/>
</dbReference>
<evidence type="ECO:0000256" key="2">
    <source>
        <dbReference type="ARBA" id="ARBA00022475"/>
    </source>
</evidence>
<comment type="subcellular location">
    <subcellularLocation>
        <location evidence="1">Cell membrane</location>
        <topology evidence="1">Multi-pass membrane protein</topology>
    </subcellularLocation>
</comment>
<feature type="transmembrane region" description="Helical" evidence="6">
    <location>
        <begin position="385"/>
        <end position="407"/>
    </location>
</feature>
<evidence type="ECO:0000256" key="6">
    <source>
        <dbReference type="SAM" id="Phobius"/>
    </source>
</evidence>
<dbReference type="PANTHER" id="PTHR30250">
    <property type="entry name" value="PST FAMILY PREDICTED COLANIC ACID TRANSPORTER"/>
    <property type="match status" value="1"/>
</dbReference>
<proteinExistence type="predicted"/>
<evidence type="ECO:0000256" key="3">
    <source>
        <dbReference type="ARBA" id="ARBA00022692"/>
    </source>
</evidence>
<feature type="transmembrane region" description="Helical" evidence="6">
    <location>
        <begin position="63"/>
        <end position="89"/>
    </location>
</feature>
<dbReference type="PANTHER" id="PTHR30250:SF11">
    <property type="entry name" value="O-ANTIGEN TRANSPORTER-RELATED"/>
    <property type="match status" value="1"/>
</dbReference>
<dbReference type="Proteomes" id="UP001251849">
    <property type="component" value="Unassembled WGS sequence"/>
</dbReference>
<name>A0ABU3GA92_9MICO</name>
<protein>
    <submittedName>
        <fullName evidence="7">Oligosaccharide flippase family protein</fullName>
    </submittedName>
</protein>
<dbReference type="EMBL" id="JAUZVV010000001">
    <property type="protein sequence ID" value="MDT3316722.1"/>
    <property type="molecule type" value="Genomic_DNA"/>
</dbReference>
<organism evidence="7 8">
    <name type="scientific">Microbacterium gawkjiense</name>
    <dbReference type="NCBI Taxonomy" id="3067309"/>
    <lineage>
        <taxon>Bacteria</taxon>
        <taxon>Bacillati</taxon>
        <taxon>Actinomycetota</taxon>
        <taxon>Actinomycetes</taxon>
        <taxon>Micrococcales</taxon>
        <taxon>Microbacteriaceae</taxon>
        <taxon>Microbacterium</taxon>
    </lineage>
</organism>
<accession>A0ABU3GA92</accession>
<feature type="transmembrane region" description="Helical" evidence="6">
    <location>
        <begin position="304"/>
        <end position="325"/>
    </location>
</feature>
<evidence type="ECO:0000313" key="8">
    <source>
        <dbReference type="Proteomes" id="UP001251849"/>
    </source>
</evidence>
<feature type="transmembrane region" description="Helical" evidence="6">
    <location>
        <begin position="337"/>
        <end position="364"/>
    </location>
</feature>
<reference evidence="7 8" key="1">
    <citation type="submission" date="2023-08" db="EMBL/GenBank/DDBJ databases">
        <title>Microbacterium aquilitoris sp. nov. and Microbacterium gwkjibeachense sp. nov., isolated from beach.</title>
        <authorList>
            <person name="Lee S.D."/>
            <person name="Yang H."/>
            <person name="Kim I."/>
        </authorList>
    </citation>
    <scope>NUCLEOTIDE SEQUENCE [LARGE SCALE GENOMIC DNA]</scope>
    <source>
        <strain evidence="7 8">KSW4-11</strain>
    </source>
</reference>
<feature type="transmembrane region" description="Helical" evidence="6">
    <location>
        <begin position="270"/>
        <end position="292"/>
    </location>
</feature>
<gene>
    <name evidence="7" type="ORF">Q9S71_07770</name>
</gene>
<keyword evidence="4 6" id="KW-1133">Transmembrane helix</keyword>
<evidence type="ECO:0000256" key="4">
    <source>
        <dbReference type="ARBA" id="ARBA00022989"/>
    </source>
</evidence>
<evidence type="ECO:0000256" key="1">
    <source>
        <dbReference type="ARBA" id="ARBA00004651"/>
    </source>
</evidence>
<feature type="transmembrane region" description="Helical" evidence="6">
    <location>
        <begin position="139"/>
        <end position="172"/>
    </location>
</feature>
<evidence type="ECO:0000256" key="5">
    <source>
        <dbReference type="ARBA" id="ARBA00023136"/>
    </source>
</evidence>
<feature type="transmembrane region" description="Helical" evidence="6">
    <location>
        <begin position="101"/>
        <end position="119"/>
    </location>
</feature>
<comment type="caution">
    <text evidence="7">The sequence shown here is derived from an EMBL/GenBank/DDBJ whole genome shotgun (WGS) entry which is preliminary data.</text>
</comment>
<feature type="transmembrane region" description="Helical" evidence="6">
    <location>
        <begin position="12"/>
        <end position="43"/>
    </location>
</feature>
<evidence type="ECO:0000313" key="7">
    <source>
        <dbReference type="EMBL" id="MDT3316722.1"/>
    </source>
</evidence>
<dbReference type="RefSeq" id="WP_311861550.1">
    <property type="nucleotide sequence ID" value="NZ_JAUZVV010000001.1"/>
</dbReference>
<keyword evidence="8" id="KW-1185">Reference proteome</keyword>
<sequence length="411" mass="43046">MIERVVNRGASAVVGLVVAVFVSPSEAGLFAMASLVLTFFQAIGDQTIRQIGVRVSRHVGGPIYIRRFSALLGGLTLLAVTGFIFLAGLVQIAQWNEVIKLAPLAIVPIAMVWSLPNVVSAQATGGWLRLARAQWVASLGSLCVALPLAPLVGIAAAAAQSAVAEILILVLLRRKNVDGELPRVRFTSRFLVPTALSGTLGWVQGQADRLVVSILAGTSLLGVLSLASSVARVPADAALAGYVNLIRAELGGADDQVAKRVLVQYHLTRVLTVAASIQVTIILLSVSVLSRFLNDDWDAALKLVPLLTASVIPSAVVWVLSAVLIDSGRAAVLIPWQFVGVALSSVSGFAFAASLFWGAVIAWGRDIIALAARGYLARRVLNARSVAALCAFVVAGALLAMLGYLWALSAI</sequence>
<keyword evidence="2" id="KW-1003">Cell membrane</keyword>